<evidence type="ECO:0000313" key="2">
    <source>
        <dbReference type="Proteomes" id="UP000297792"/>
    </source>
</evidence>
<comment type="caution">
    <text evidence="1">The sequence shown here is derived from an EMBL/GenBank/DDBJ whole genome shotgun (WGS) entry which is preliminary data.</text>
</comment>
<name>A0A4Z0I2B3_MYCPR</name>
<dbReference type="AlphaFoldDB" id="A0A4Z0I2B3"/>
<sequence>MWGIAPMMTDGQIHGWMIAESAEKLSRYRSGDTAHQWPRVTHMAVTQLPGGVIAQAWYRTDDPSESSRAQQLSRLLAAAGRPRSRGALPAQPGEWNPAEISTLLPPLERDSAVTVRPDPGGFVGSICPDGNRDPTVRYDGLASWHSFDQSKWDAGKPLRPMVTIGRVRSGIDYLAELRREIATCTARLHEKPAVCADRENRTFIDADSAVADGQDVLRYTIRWMGETEGRGGHMCSEGVEAMRAAQIGTLVVLAGAGQGGYLFRGDAPALPTDTLDQLMAETVQRIKDA</sequence>
<evidence type="ECO:0000313" key="1">
    <source>
        <dbReference type="EMBL" id="TGB45422.1"/>
    </source>
</evidence>
<organism evidence="1 2">
    <name type="scientific">Mycolicibacterium peregrinum</name>
    <name type="common">Mycobacterium peregrinum</name>
    <dbReference type="NCBI Taxonomy" id="43304"/>
    <lineage>
        <taxon>Bacteria</taxon>
        <taxon>Bacillati</taxon>
        <taxon>Actinomycetota</taxon>
        <taxon>Actinomycetes</taxon>
        <taxon>Mycobacteriales</taxon>
        <taxon>Mycobacteriaceae</taxon>
        <taxon>Mycolicibacterium</taxon>
    </lineage>
</organism>
<proteinExistence type="predicted"/>
<protein>
    <submittedName>
        <fullName evidence="1">Uncharacterized protein</fullName>
    </submittedName>
</protein>
<keyword evidence="2" id="KW-1185">Reference proteome</keyword>
<dbReference type="Proteomes" id="UP000297792">
    <property type="component" value="Unassembled WGS sequence"/>
</dbReference>
<reference evidence="1 2" key="1">
    <citation type="submission" date="2018-12" db="EMBL/GenBank/DDBJ databases">
        <title>Draft genome sequences of Mycolicibacterium peregrinum isolated from a pig with lymphadenitis and from soil on the same Japanese pig farm.</title>
        <authorList>
            <person name="Komatsu T."/>
            <person name="Ohya K."/>
            <person name="Sawai K."/>
            <person name="Odoi J.O."/>
            <person name="Otsu K."/>
            <person name="Ota A."/>
            <person name="Ito T."/>
            <person name="Kawai M."/>
            <person name="Maruyama F."/>
        </authorList>
    </citation>
    <scope>NUCLEOTIDE SEQUENCE [LARGE SCALE GENOMIC DNA]</scope>
    <source>
        <strain evidence="1 2">138</strain>
    </source>
</reference>
<accession>A0A4Z0I2B3</accession>
<dbReference type="EMBL" id="RWKA01000003">
    <property type="protein sequence ID" value="TGB45422.1"/>
    <property type="molecule type" value="Genomic_DNA"/>
</dbReference>
<gene>
    <name evidence="1" type="ORF">EJD98_06635</name>
</gene>